<keyword evidence="8" id="KW-0732">Signal</keyword>
<evidence type="ECO:0000256" key="2">
    <source>
        <dbReference type="ARBA" id="ARBA00022670"/>
    </source>
</evidence>
<comment type="similarity">
    <text evidence="1 5">Belongs to the peptidase S8 family.</text>
</comment>
<feature type="region of interest" description="Disordered" evidence="6">
    <location>
        <begin position="123"/>
        <end position="142"/>
    </location>
</feature>
<dbReference type="EMBL" id="JASCIS010000040">
    <property type="protein sequence ID" value="MDI3422687.1"/>
    <property type="molecule type" value="Genomic_DNA"/>
</dbReference>
<evidence type="ECO:0000256" key="3">
    <source>
        <dbReference type="ARBA" id="ARBA00022801"/>
    </source>
</evidence>
<keyword evidence="7" id="KW-0472">Membrane</keyword>
<evidence type="ECO:0000256" key="6">
    <source>
        <dbReference type="SAM" id="MobiDB-lite"/>
    </source>
</evidence>
<evidence type="ECO:0000256" key="4">
    <source>
        <dbReference type="ARBA" id="ARBA00022825"/>
    </source>
</evidence>
<organism evidence="10 11">
    <name type="scientific">Streptomyces luteolus</name>
    <dbReference type="NCBI Taxonomy" id="3043615"/>
    <lineage>
        <taxon>Bacteria</taxon>
        <taxon>Bacillati</taxon>
        <taxon>Actinomycetota</taxon>
        <taxon>Actinomycetes</taxon>
        <taxon>Kitasatosporales</taxon>
        <taxon>Streptomycetaceae</taxon>
        <taxon>Streptomyces</taxon>
    </lineage>
</organism>
<dbReference type="InterPro" id="IPR050131">
    <property type="entry name" value="Peptidase_S8_subtilisin-like"/>
</dbReference>
<dbReference type="InterPro" id="IPR015500">
    <property type="entry name" value="Peptidase_S8_subtilisin-rel"/>
</dbReference>
<keyword evidence="4 5" id="KW-0720">Serine protease</keyword>
<dbReference type="PROSITE" id="PS51892">
    <property type="entry name" value="SUBTILASE"/>
    <property type="match status" value="1"/>
</dbReference>
<keyword evidence="3 5" id="KW-0378">Hydrolase</keyword>
<sequence>MTRAHLLRTTSVTGAVAAVALAGFGISPAAAAEKTPASWESNALGLPAAHRSTQGEGVTVAVLDSGINPDHPALKGSVDKIAKDFYDADGLKPGDRKYGEHGTSMVSDVLKVAPKARIISARVTNDEDDDNGSLEDQEEENPVAKGIDWAVANGADVISLSLGGGMFSDFDEREAAAAARAVNKGVVLLASAGNTGGDDEINDGNFPAGYPDVISVAATQPGGTRAEFSTVRAHNTIAAPGVGITSADTSGGYRKVNGTSPATALASGVAALTISKNKDLTPAQTRAILVDTAQHPPGGRNSLVGAGQINAAAAVRAAANPPKAGSAPVAYKGDKKHFAKPTGAKPKLAAPEETGTRTMALVAAGVGLLLAVAGGVLMRRKAG</sequence>
<accession>A0ABT6T4A0</accession>
<dbReference type="PROSITE" id="PS00136">
    <property type="entry name" value="SUBTILASE_ASP"/>
    <property type="match status" value="1"/>
</dbReference>
<feature type="compositionally biased region" description="Acidic residues" evidence="6">
    <location>
        <begin position="126"/>
        <end position="141"/>
    </location>
</feature>
<dbReference type="Gene3D" id="3.40.50.200">
    <property type="entry name" value="Peptidase S8/S53 domain"/>
    <property type="match status" value="1"/>
</dbReference>
<dbReference type="PRINTS" id="PR00723">
    <property type="entry name" value="SUBTILISIN"/>
</dbReference>
<reference evidence="10 11" key="1">
    <citation type="submission" date="2023-05" db="EMBL/GenBank/DDBJ databases">
        <title>Draft genome sequence of Streptomyces sp. B-S-A12 isolated from a cave soil in Thailand.</title>
        <authorList>
            <person name="Chamroensaksri N."/>
            <person name="Muangham S."/>
        </authorList>
    </citation>
    <scope>NUCLEOTIDE SEQUENCE [LARGE SCALE GENOMIC DNA]</scope>
    <source>
        <strain evidence="10 11">B-S-A12</strain>
    </source>
</reference>
<feature type="active site" description="Charge relay system" evidence="5">
    <location>
        <position position="64"/>
    </location>
</feature>
<proteinExistence type="inferred from homology"/>
<comment type="caution">
    <text evidence="10">The sequence shown here is derived from an EMBL/GenBank/DDBJ whole genome shotgun (WGS) entry which is preliminary data.</text>
</comment>
<dbReference type="RefSeq" id="WP_282538545.1">
    <property type="nucleotide sequence ID" value="NZ_JASCIS010000040.1"/>
</dbReference>
<keyword evidence="2 5" id="KW-0645">Protease</keyword>
<keyword evidence="7" id="KW-0812">Transmembrane</keyword>
<feature type="active site" description="Charge relay system" evidence="5">
    <location>
        <position position="101"/>
    </location>
</feature>
<evidence type="ECO:0000259" key="9">
    <source>
        <dbReference type="Pfam" id="PF00082"/>
    </source>
</evidence>
<feature type="domain" description="Peptidase S8/S53" evidence="9">
    <location>
        <begin position="55"/>
        <end position="307"/>
    </location>
</feature>
<name>A0ABT6T4A0_9ACTN</name>
<dbReference type="PANTHER" id="PTHR43806:SF11">
    <property type="entry name" value="CEREVISIN-RELATED"/>
    <property type="match status" value="1"/>
</dbReference>
<evidence type="ECO:0000256" key="8">
    <source>
        <dbReference type="SAM" id="SignalP"/>
    </source>
</evidence>
<dbReference type="InterPro" id="IPR000209">
    <property type="entry name" value="Peptidase_S8/S53_dom"/>
</dbReference>
<evidence type="ECO:0000256" key="7">
    <source>
        <dbReference type="SAM" id="Phobius"/>
    </source>
</evidence>
<evidence type="ECO:0000313" key="10">
    <source>
        <dbReference type="EMBL" id="MDI3422687.1"/>
    </source>
</evidence>
<protein>
    <submittedName>
        <fullName evidence="10">S8 family serine peptidase</fullName>
    </submittedName>
</protein>
<evidence type="ECO:0000313" key="11">
    <source>
        <dbReference type="Proteomes" id="UP001237105"/>
    </source>
</evidence>
<feature type="chain" id="PRO_5045722657" evidence="8">
    <location>
        <begin position="32"/>
        <end position="383"/>
    </location>
</feature>
<evidence type="ECO:0000256" key="5">
    <source>
        <dbReference type="PROSITE-ProRule" id="PRU01240"/>
    </source>
</evidence>
<feature type="signal peptide" evidence="8">
    <location>
        <begin position="1"/>
        <end position="31"/>
    </location>
</feature>
<dbReference type="SUPFAM" id="SSF52743">
    <property type="entry name" value="Subtilisin-like"/>
    <property type="match status" value="1"/>
</dbReference>
<feature type="transmembrane region" description="Helical" evidence="7">
    <location>
        <begin position="359"/>
        <end position="378"/>
    </location>
</feature>
<gene>
    <name evidence="10" type="ORF">QIT00_29800</name>
</gene>
<keyword evidence="7" id="KW-1133">Transmembrane helix</keyword>
<dbReference type="InterPro" id="IPR036852">
    <property type="entry name" value="Peptidase_S8/S53_dom_sf"/>
</dbReference>
<dbReference type="Pfam" id="PF00082">
    <property type="entry name" value="Peptidase_S8"/>
    <property type="match status" value="1"/>
</dbReference>
<dbReference type="Proteomes" id="UP001237105">
    <property type="component" value="Unassembled WGS sequence"/>
</dbReference>
<dbReference type="PANTHER" id="PTHR43806">
    <property type="entry name" value="PEPTIDASE S8"/>
    <property type="match status" value="1"/>
</dbReference>
<keyword evidence="11" id="KW-1185">Reference proteome</keyword>
<feature type="active site" description="Charge relay system" evidence="5">
    <location>
        <position position="260"/>
    </location>
</feature>
<evidence type="ECO:0000256" key="1">
    <source>
        <dbReference type="ARBA" id="ARBA00011073"/>
    </source>
</evidence>
<dbReference type="InterPro" id="IPR023827">
    <property type="entry name" value="Peptidase_S8_Asp-AS"/>
</dbReference>